<organism evidence="1">
    <name type="scientific">marine sediment metagenome</name>
    <dbReference type="NCBI Taxonomy" id="412755"/>
    <lineage>
        <taxon>unclassified sequences</taxon>
        <taxon>metagenomes</taxon>
        <taxon>ecological metagenomes</taxon>
    </lineage>
</organism>
<gene>
    <name evidence="1" type="ORF">S12H4_60010</name>
</gene>
<comment type="caution">
    <text evidence="1">The sequence shown here is derived from an EMBL/GenBank/DDBJ whole genome shotgun (WGS) entry which is preliminary data.</text>
</comment>
<dbReference type="EMBL" id="BARW01039378">
    <property type="protein sequence ID" value="GAJ19974.1"/>
    <property type="molecule type" value="Genomic_DNA"/>
</dbReference>
<accession>X1UR90</accession>
<name>X1UR90_9ZZZZ</name>
<proteinExistence type="predicted"/>
<feature type="non-terminal residue" evidence="1">
    <location>
        <position position="1"/>
    </location>
</feature>
<sequence>DNLHRMVFNMLDIVRLEEGRLELIYEKFRFKLF</sequence>
<reference evidence="1" key="1">
    <citation type="journal article" date="2014" name="Front. Microbiol.">
        <title>High frequency of phylogenetically diverse reductive dehalogenase-homologous genes in deep subseafloor sedimentary metagenomes.</title>
        <authorList>
            <person name="Kawai M."/>
            <person name="Futagami T."/>
            <person name="Toyoda A."/>
            <person name="Takaki Y."/>
            <person name="Nishi S."/>
            <person name="Hori S."/>
            <person name="Arai W."/>
            <person name="Tsubouchi T."/>
            <person name="Morono Y."/>
            <person name="Uchiyama I."/>
            <person name="Ito T."/>
            <person name="Fujiyama A."/>
            <person name="Inagaki F."/>
            <person name="Takami H."/>
        </authorList>
    </citation>
    <scope>NUCLEOTIDE SEQUENCE</scope>
    <source>
        <strain evidence="1">Expedition CK06-06</strain>
    </source>
</reference>
<protein>
    <submittedName>
        <fullName evidence="1">Uncharacterized protein</fullName>
    </submittedName>
</protein>
<dbReference type="AlphaFoldDB" id="X1UR90"/>
<evidence type="ECO:0000313" key="1">
    <source>
        <dbReference type="EMBL" id="GAJ19974.1"/>
    </source>
</evidence>